<protein>
    <submittedName>
        <fullName evidence="2">Uncharacterized protein</fullName>
    </submittedName>
</protein>
<evidence type="ECO:0000313" key="2">
    <source>
        <dbReference type="EMBL" id="OAY61821.1"/>
    </source>
</evidence>
<keyword evidence="1" id="KW-1133">Transmembrane helix</keyword>
<gene>
    <name evidence="2" type="ORF">MANES_01G218900</name>
</gene>
<dbReference type="EMBL" id="CM004387">
    <property type="protein sequence ID" value="OAY61821.1"/>
    <property type="molecule type" value="Genomic_DNA"/>
</dbReference>
<dbReference type="AlphaFoldDB" id="A0A2C9WN33"/>
<accession>A0A2C9WN33</accession>
<name>A0A2C9WN33_MANES</name>
<evidence type="ECO:0000256" key="1">
    <source>
        <dbReference type="SAM" id="Phobius"/>
    </source>
</evidence>
<keyword evidence="1" id="KW-0472">Membrane</keyword>
<keyword evidence="1" id="KW-0812">Transmembrane</keyword>
<reference evidence="2" key="1">
    <citation type="submission" date="2016-02" db="EMBL/GenBank/DDBJ databases">
        <title>WGS assembly of Manihot esculenta.</title>
        <authorList>
            <person name="Bredeson J.V."/>
            <person name="Prochnik S.E."/>
            <person name="Lyons J.B."/>
            <person name="Schmutz J."/>
            <person name="Grimwood J."/>
            <person name="Vrebalov J."/>
            <person name="Bart R.S."/>
            <person name="Amuge T."/>
            <person name="Ferguson M.E."/>
            <person name="Green R."/>
            <person name="Putnam N."/>
            <person name="Stites J."/>
            <person name="Rounsley S."/>
            <person name="Rokhsar D.S."/>
        </authorList>
    </citation>
    <scope>NUCLEOTIDE SEQUENCE [LARGE SCALE GENOMIC DNA]</scope>
    <source>
        <tissue evidence="2">Leaf</tissue>
    </source>
</reference>
<sequence>MSLVVHALFAIINWLCFSCCWYRYVISSFIFLLSYVYLVLIFCKLFNLCPPSFLVFLFTSMSSKMSGALLSSINLPKMFNL</sequence>
<proteinExistence type="predicted"/>
<feature type="transmembrane region" description="Helical" evidence="1">
    <location>
        <begin position="6"/>
        <end position="22"/>
    </location>
</feature>
<feature type="transmembrane region" description="Helical" evidence="1">
    <location>
        <begin position="29"/>
        <end position="47"/>
    </location>
</feature>
<organism evidence="2">
    <name type="scientific">Manihot esculenta</name>
    <name type="common">Cassava</name>
    <name type="synonym">Jatropha manihot</name>
    <dbReference type="NCBI Taxonomy" id="3983"/>
    <lineage>
        <taxon>Eukaryota</taxon>
        <taxon>Viridiplantae</taxon>
        <taxon>Streptophyta</taxon>
        <taxon>Embryophyta</taxon>
        <taxon>Tracheophyta</taxon>
        <taxon>Spermatophyta</taxon>
        <taxon>Magnoliopsida</taxon>
        <taxon>eudicotyledons</taxon>
        <taxon>Gunneridae</taxon>
        <taxon>Pentapetalae</taxon>
        <taxon>rosids</taxon>
        <taxon>fabids</taxon>
        <taxon>Malpighiales</taxon>
        <taxon>Euphorbiaceae</taxon>
        <taxon>Crotonoideae</taxon>
        <taxon>Manihoteae</taxon>
        <taxon>Manihot</taxon>
    </lineage>
</organism>